<keyword evidence="2" id="KW-1185">Reference proteome</keyword>
<sequence length="37" mass="3966">MDGSHGRLLQTFALKGDALPELSHMVGESCVPAPTLW</sequence>
<protein>
    <submittedName>
        <fullName evidence="1">Uncharacterized protein</fullName>
    </submittedName>
</protein>
<name>A0A085W4W1_9BACT</name>
<gene>
    <name evidence="1" type="ORF">DB31_3838</name>
</gene>
<dbReference type="AlphaFoldDB" id="A0A085W4W1"/>
<dbReference type="EMBL" id="JMCB01000020">
    <property type="protein sequence ID" value="KFE62724.1"/>
    <property type="molecule type" value="Genomic_DNA"/>
</dbReference>
<evidence type="ECO:0000313" key="1">
    <source>
        <dbReference type="EMBL" id="KFE62724.1"/>
    </source>
</evidence>
<accession>A0A085W4W1</accession>
<evidence type="ECO:0000313" key="2">
    <source>
        <dbReference type="Proteomes" id="UP000028725"/>
    </source>
</evidence>
<proteinExistence type="predicted"/>
<reference evidence="1 2" key="1">
    <citation type="submission" date="2014-04" db="EMBL/GenBank/DDBJ databases">
        <title>Genome assembly of Hyalangium minutum DSM 14724.</title>
        <authorList>
            <person name="Sharma G."/>
            <person name="Subramanian S."/>
        </authorList>
    </citation>
    <scope>NUCLEOTIDE SEQUENCE [LARGE SCALE GENOMIC DNA]</scope>
    <source>
        <strain evidence="1 2">DSM 14724</strain>
    </source>
</reference>
<dbReference type="Proteomes" id="UP000028725">
    <property type="component" value="Unassembled WGS sequence"/>
</dbReference>
<comment type="caution">
    <text evidence="1">The sequence shown here is derived from an EMBL/GenBank/DDBJ whole genome shotgun (WGS) entry which is preliminary data.</text>
</comment>
<organism evidence="1 2">
    <name type="scientific">Hyalangium minutum</name>
    <dbReference type="NCBI Taxonomy" id="394096"/>
    <lineage>
        <taxon>Bacteria</taxon>
        <taxon>Pseudomonadati</taxon>
        <taxon>Myxococcota</taxon>
        <taxon>Myxococcia</taxon>
        <taxon>Myxococcales</taxon>
        <taxon>Cystobacterineae</taxon>
        <taxon>Archangiaceae</taxon>
        <taxon>Hyalangium</taxon>
    </lineage>
</organism>